<feature type="compositionally biased region" description="Polar residues" evidence="1">
    <location>
        <begin position="166"/>
        <end position="191"/>
    </location>
</feature>
<evidence type="ECO:0000256" key="1">
    <source>
        <dbReference type="SAM" id="MobiDB-lite"/>
    </source>
</evidence>
<dbReference type="EMBL" id="JAFIRN010000010">
    <property type="protein sequence ID" value="KAG5840344.1"/>
    <property type="molecule type" value="Genomic_DNA"/>
</dbReference>
<feature type="compositionally biased region" description="Pro residues" evidence="1">
    <location>
        <begin position="228"/>
        <end position="245"/>
    </location>
</feature>
<comment type="caution">
    <text evidence="2">The sequence shown here is derived from an EMBL/GenBank/DDBJ whole genome shotgun (WGS) entry which is preliminary data.</text>
</comment>
<evidence type="ECO:0000313" key="3">
    <source>
        <dbReference type="Proteomes" id="UP001044222"/>
    </source>
</evidence>
<name>A0A9D3RRA2_ANGAN</name>
<feature type="compositionally biased region" description="Basic and acidic residues" evidence="1">
    <location>
        <begin position="146"/>
        <end position="155"/>
    </location>
</feature>
<dbReference type="InterPro" id="IPR035969">
    <property type="entry name" value="Rab-GAP_TBC_sf"/>
</dbReference>
<feature type="compositionally biased region" description="Basic residues" evidence="1">
    <location>
        <begin position="251"/>
        <end position="261"/>
    </location>
</feature>
<feature type="compositionally biased region" description="Basic residues" evidence="1">
    <location>
        <begin position="269"/>
        <end position="280"/>
    </location>
</feature>
<feature type="compositionally biased region" description="Polar residues" evidence="1">
    <location>
        <begin position="122"/>
        <end position="135"/>
    </location>
</feature>
<feature type="compositionally biased region" description="Low complexity" evidence="1">
    <location>
        <begin position="105"/>
        <end position="117"/>
    </location>
</feature>
<evidence type="ECO:0000313" key="2">
    <source>
        <dbReference type="EMBL" id="KAG5840344.1"/>
    </source>
</evidence>
<keyword evidence="3" id="KW-1185">Reference proteome</keyword>
<protein>
    <recommendedName>
        <fullName evidence="4">Rab-GAP TBC domain-containing protein</fullName>
    </recommendedName>
</protein>
<dbReference type="SUPFAM" id="SSF47923">
    <property type="entry name" value="Ypt/Rab-GAP domain of gyp1p"/>
    <property type="match status" value="1"/>
</dbReference>
<proteinExistence type="predicted"/>
<feature type="compositionally biased region" description="Basic residues" evidence="1">
    <location>
        <begin position="218"/>
        <end position="227"/>
    </location>
</feature>
<sequence length="294" mass="32989">MGDCSAYEERELLRLVYFGGVDPTLRKEVWPFLLGHYQFGMSEADRKEVDEQVRACYEQTMSEWLGCEAIVRQREKEQHAAALAKCSSGASMDSSIQKMMHRDSTVSNESSQSCSSDRQSHARLQSDSSSSTQVFESVEEVDQIETEPKGDETKQVPKIPNGALPNGTTSPDSGHPSSRNFSIASGLSDRSLSTEDSARPRPLPNPLPPAAAAAPSPGRRRRSRPRRPPPPPAPPRAPGHSPSPRPMGKNSRLRTRRRKSPKLPEPQKRKWPNRPKKRRLALLNQRRYNHLKQR</sequence>
<dbReference type="Proteomes" id="UP001044222">
    <property type="component" value="Chromosome 10"/>
</dbReference>
<dbReference type="AlphaFoldDB" id="A0A9D3RRA2"/>
<gene>
    <name evidence="2" type="ORF">ANANG_G00187810</name>
</gene>
<reference evidence="2" key="1">
    <citation type="submission" date="2021-01" db="EMBL/GenBank/DDBJ databases">
        <title>A chromosome-scale assembly of European eel, Anguilla anguilla.</title>
        <authorList>
            <person name="Henkel C."/>
            <person name="Jong-Raadsen S.A."/>
            <person name="Dufour S."/>
            <person name="Weltzien F.-A."/>
            <person name="Palstra A.P."/>
            <person name="Pelster B."/>
            <person name="Spaink H.P."/>
            <person name="Van Den Thillart G.E."/>
            <person name="Jansen H."/>
            <person name="Zahm M."/>
            <person name="Klopp C."/>
            <person name="Cedric C."/>
            <person name="Louis A."/>
            <person name="Berthelot C."/>
            <person name="Parey E."/>
            <person name="Roest Crollius H."/>
            <person name="Montfort J."/>
            <person name="Robinson-Rechavi M."/>
            <person name="Bucao C."/>
            <person name="Bouchez O."/>
            <person name="Gislard M."/>
            <person name="Lluch J."/>
            <person name="Milhes M."/>
            <person name="Lampietro C."/>
            <person name="Lopez Roques C."/>
            <person name="Donnadieu C."/>
            <person name="Braasch I."/>
            <person name="Desvignes T."/>
            <person name="Postlethwait J."/>
            <person name="Bobe J."/>
            <person name="Guiguen Y."/>
            <person name="Dirks R."/>
        </authorList>
    </citation>
    <scope>NUCLEOTIDE SEQUENCE</scope>
    <source>
        <strain evidence="2">Tag_6206</strain>
        <tissue evidence="2">Liver</tissue>
    </source>
</reference>
<organism evidence="2 3">
    <name type="scientific">Anguilla anguilla</name>
    <name type="common">European freshwater eel</name>
    <name type="synonym">Muraena anguilla</name>
    <dbReference type="NCBI Taxonomy" id="7936"/>
    <lineage>
        <taxon>Eukaryota</taxon>
        <taxon>Metazoa</taxon>
        <taxon>Chordata</taxon>
        <taxon>Craniata</taxon>
        <taxon>Vertebrata</taxon>
        <taxon>Euteleostomi</taxon>
        <taxon>Actinopterygii</taxon>
        <taxon>Neopterygii</taxon>
        <taxon>Teleostei</taxon>
        <taxon>Anguilliformes</taxon>
        <taxon>Anguillidae</taxon>
        <taxon>Anguilla</taxon>
    </lineage>
</organism>
<accession>A0A9D3RRA2</accession>
<evidence type="ECO:0008006" key="4">
    <source>
        <dbReference type="Google" id="ProtNLM"/>
    </source>
</evidence>
<feature type="region of interest" description="Disordered" evidence="1">
    <location>
        <begin position="92"/>
        <end position="294"/>
    </location>
</feature>